<comment type="similarity">
    <text evidence="1 5">Belongs to the peptidase S8 family.</text>
</comment>
<dbReference type="InterPro" id="IPR050131">
    <property type="entry name" value="Peptidase_S8_subtilisin-like"/>
</dbReference>
<dbReference type="SUPFAM" id="SSF52743">
    <property type="entry name" value="Subtilisin-like"/>
    <property type="match status" value="1"/>
</dbReference>
<evidence type="ECO:0000256" key="1">
    <source>
        <dbReference type="ARBA" id="ARBA00011073"/>
    </source>
</evidence>
<sequence>MKNLPIQFVQTRGERDVFLKEGGGSDELPKWVTDAAIERNASVMRASFQVLEQEFDRRVERNESDLPILAVATLHEKATAKSYRGNVRQIFDNKNKRNVIGMSKQREIIVKIDSKADLQRISSNYNADKISTLGKVKRCGVAAVVGLDLFHAQVEDNLIGHPLKVRLVDYLDGQLNEKSEQQFLQVCRECQLEVRKVEYARGVRMFSVSSGHNQDNIHRIATMDSVISVKKMPYIELSISPEPYNTELDVKQPVVGEHYPLVGLLDSGIADIPHLSPWIQGGNQNIANFDENDLNFRHGTAVAGILNYGDELEQSEWTGCSPMKIVSCIVNTTPDNAMVQEIEMIEHIRSAIEANPNVRVWNLSQGSTFEVKDDSFSDFAMALDDMQKAYNVLFCKSAGNIDRAKPNEDRITLGADSVLSLVVGSIADRFEAEGDVPVGQRSPFSRKGPGPECLVKPDLVHFGGNRHAKIHSFTEVGYQCNVLSGTSFSTPRVSSLAANLAQRIDKDFDSTLIKALLVHGASYLNTEGLDNISLLNEQGYGLPTNLNAMLNNDSDEFTMIWQPSLDMGDAQIQDIPFPSSMVGDDGLYYGEIIVTVVTDPILKSGEGTEYCQSDVEVLLQTYDDILYMPLNAIGTPRYYRNSDRLVNPQNILAKGNYSEGSKRSAEWEERTLIETAYKYQPVKKFHVNLEKMTPRPRENFLSANKRWCLSVKALYRDAVVTERDYDGVVEHTRATIIITIRDPKHRGVAYSECLASLNQHNFVHSNLEIRQRIDIENENG</sequence>
<proteinExistence type="inferred from homology"/>
<dbReference type="InterPro" id="IPR000209">
    <property type="entry name" value="Peptidase_S8/S53_dom"/>
</dbReference>
<evidence type="ECO:0000256" key="4">
    <source>
        <dbReference type="ARBA" id="ARBA00022825"/>
    </source>
</evidence>
<dbReference type="GO" id="GO:0006508">
    <property type="term" value="P:proteolysis"/>
    <property type="evidence" value="ECO:0007669"/>
    <property type="project" value="UniProtKB-KW"/>
</dbReference>
<evidence type="ECO:0000259" key="6">
    <source>
        <dbReference type="Pfam" id="PF00082"/>
    </source>
</evidence>
<evidence type="ECO:0000313" key="7">
    <source>
        <dbReference type="EMBL" id="SHM07183.1"/>
    </source>
</evidence>
<dbReference type="Proteomes" id="UP000184280">
    <property type="component" value="Unassembled WGS sequence"/>
</dbReference>
<dbReference type="PANTHER" id="PTHR43806">
    <property type="entry name" value="PEPTIDASE S8"/>
    <property type="match status" value="1"/>
</dbReference>
<dbReference type="AlphaFoldDB" id="A0A1M7FT34"/>
<keyword evidence="3 5" id="KW-0378">Hydrolase</keyword>
<evidence type="ECO:0000256" key="3">
    <source>
        <dbReference type="ARBA" id="ARBA00022801"/>
    </source>
</evidence>
<dbReference type="PANTHER" id="PTHR43806:SF11">
    <property type="entry name" value="CEREVISIN-RELATED"/>
    <property type="match status" value="1"/>
</dbReference>
<gene>
    <name evidence="7" type="ORF">SAMN04488494_1256</name>
</gene>
<name>A0A1M7FT34_XYLRU</name>
<dbReference type="EMBL" id="FRCJ01000002">
    <property type="protein sequence ID" value="SHM07183.1"/>
    <property type="molecule type" value="Genomic_DNA"/>
</dbReference>
<reference evidence="7 8" key="1">
    <citation type="submission" date="2016-11" db="EMBL/GenBank/DDBJ databases">
        <authorList>
            <person name="Jaros S."/>
            <person name="Januszkiewicz K."/>
            <person name="Wedrychowicz H."/>
        </authorList>
    </citation>
    <scope>NUCLEOTIDE SEQUENCE [LARGE SCALE GENOMIC DNA]</scope>
    <source>
        <strain evidence="7 8">BPI-34</strain>
    </source>
</reference>
<dbReference type="InterPro" id="IPR036852">
    <property type="entry name" value="Peptidase_S8/S53_dom_sf"/>
</dbReference>
<feature type="active site" description="Charge relay system" evidence="5">
    <location>
        <position position="298"/>
    </location>
</feature>
<feature type="active site" description="Charge relay system" evidence="5">
    <location>
        <position position="487"/>
    </location>
</feature>
<dbReference type="GO" id="GO:0004252">
    <property type="term" value="F:serine-type endopeptidase activity"/>
    <property type="evidence" value="ECO:0007669"/>
    <property type="project" value="UniProtKB-UniRule"/>
</dbReference>
<dbReference type="PROSITE" id="PS51892">
    <property type="entry name" value="SUBTILASE"/>
    <property type="match status" value="1"/>
</dbReference>
<dbReference type="InterPro" id="IPR034074">
    <property type="entry name" value="Y4bN_pept_dom"/>
</dbReference>
<organism evidence="7 8">
    <name type="scientific">Xylanibacter ruminicola</name>
    <name type="common">Prevotella ruminicola</name>
    <dbReference type="NCBI Taxonomy" id="839"/>
    <lineage>
        <taxon>Bacteria</taxon>
        <taxon>Pseudomonadati</taxon>
        <taxon>Bacteroidota</taxon>
        <taxon>Bacteroidia</taxon>
        <taxon>Bacteroidales</taxon>
        <taxon>Prevotellaceae</taxon>
        <taxon>Xylanibacter</taxon>
    </lineage>
</organism>
<evidence type="ECO:0000313" key="8">
    <source>
        <dbReference type="Proteomes" id="UP000184280"/>
    </source>
</evidence>
<dbReference type="Gene3D" id="3.40.50.200">
    <property type="entry name" value="Peptidase S8/S53 domain"/>
    <property type="match status" value="1"/>
</dbReference>
<dbReference type="CDD" id="cd04847">
    <property type="entry name" value="Peptidases_S8_Subtilisin_like_2"/>
    <property type="match status" value="1"/>
</dbReference>
<keyword evidence="2 5" id="KW-0645">Protease</keyword>
<accession>A0A1M7FT34</accession>
<evidence type="ECO:0000256" key="2">
    <source>
        <dbReference type="ARBA" id="ARBA00022670"/>
    </source>
</evidence>
<dbReference type="Pfam" id="PF00082">
    <property type="entry name" value="Peptidase_S8"/>
    <property type="match status" value="1"/>
</dbReference>
<protein>
    <submittedName>
        <fullName evidence="7">Subtilase family protein</fullName>
    </submittedName>
</protein>
<keyword evidence="4 5" id="KW-0720">Serine protease</keyword>
<feature type="domain" description="Peptidase S8/S53" evidence="6">
    <location>
        <begin position="261"/>
        <end position="541"/>
    </location>
</feature>
<feature type="active site" description="Charge relay system" evidence="5">
    <location>
        <position position="266"/>
    </location>
</feature>
<evidence type="ECO:0000256" key="5">
    <source>
        <dbReference type="PROSITE-ProRule" id="PRU01240"/>
    </source>
</evidence>